<evidence type="ECO:0000313" key="8">
    <source>
        <dbReference type="Proteomes" id="UP000249402"/>
    </source>
</evidence>
<feature type="domain" description="Rhamnogalacturonase A/B/Epimerase-like pectate lyase" evidence="6">
    <location>
        <begin position="238"/>
        <end position="460"/>
    </location>
</feature>
<gene>
    <name evidence="7" type="ORF">BO80DRAFT_482911</name>
</gene>
<dbReference type="InterPro" id="IPR039279">
    <property type="entry name" value="QRT3-like"/>
</dbReference>
<evidence type="ECO:0000313" key="7">
    <source>
        <dbReference type="EMBL" id="RAL04549.1"/>
    </source>
</evidence>
<protein>
    <submittedName>
        <fullName evidence="7">Pectin lyase-like protein</fullName>
    </submittedName>
</protein>
<dbReference type="InterPro" id="IPR011050">
    <property type="entry name" value="Pectin_lyase_fold/virulence"/>
</dbReference>
<reference evidence="7 8" key="1">
    <citation type="submission" date="2018-02" db="EMBL/GenBank/DDBJ databases">
        <title>The genomes of Aspergillus section Nigri reveals drivers in fungal speciation.</title>
        <authorList>
            <consortium name="DOE Joint Genome Institute"/>
            <person name="Vesth T.C."/>
            <person name="Nybo J."/>
            <person name="Theobald S."/>
            <person name="Brandl J."/>
            <person name="Frisvad J.C."/>
            <person name="Nielsen K.F."/>
            <person name="Lyhne E.K."/>
            <person name="Kogle M.E."/>
            <person name="Kuo A."/>
            <person name="Riley R."/>
            <person name="Clum A."/>
            <person name="Nolan M."/>
            <person name="Lipzen A."/>
            <person name="Salamov A."/>
            <person name="Henrissat B."/>
            <person name="Wiebenga A."/>
            <person name="De vries R.P."/>
            <person name="Grigoriev I.V."/>
            <person name="Mortensen U.H."/>
            <person name="Andersen M.R."/>
            <person name="Baker S.E."/>
        </authorList>
    </citation>
    <scope>NUCLEOTIDE SEQUENCE [LARGE SCALE GENOMIC DNA]</scope>
    <source>
        <strain evidence="7 8">CBS 121593</strain>
    </source>
</reference>
<keyword evidence="3" id="KW-0732">Signal</keyword>
<name>A0A395HAD3_9EURO</name>
<evidence type="ECO:0000256" key="1">
    <source>
        <dbReference type="ARBA" id="ARBA00004613"/>
    </source>
</evidence>
<dbReference type="Pfam" id="PF12708">
    <property type="entry name" value="Pect-lyase_RHGA_epim"/>
    <property type="match status" value="2"/>
</dbReference>
<dbReference type="CDD" id="cd23668">
    <property type="entry name" value="GH55_beta13glucanase-like"/>
    <property type="match status" value="1"/>
</dbReference>
<dbReference type="PANTHER" id="PTHR33928:SF2">
    <property type="entry name" value="PECTATE LYASE SUPERFAMILY PROTEIN DOMAIN-CONTAINING PROTEIN-RELATED"/>
    <property type="match status" value="1"/>
</dbReference>
<keyword evidence="7" id="KW-0456">Lyase</keyword>
<organism evidence="7 8">
    <name type="scientific">Aspergillus ibericus CBS 121593</name>
    <dbReference type="NCBI Taxonomy" id="1448316"/>
    <lineage>
        <taxon>Eukaryota</taxon>
        <taxon>Fungi</taxon>
        <taxon>Dikarya</taxon>
        <taxon>Ascomycota</taxon>
        <taxon>Pezizomycotina</taxon>
        <taxon>Eurotiomycetes</taxon>
        <taxon>Eurotiomycetidae</taxon>
        <taxon>Eurotiales</taxon>
        <taxon>Aspergillaceae</taxon>
        <taxon>Aspergillus</taxon>
        <taxon>Aspergillus subgen. Circumdati</taxon>
    </lineage>
</organism>
<dbReference type="FunFam" id="2.160.20.10:FF:000049">
    <property type="entry name" value="Putative exo-beta-1,3-glucanase"/>
    <property type="match status" value="1"/>
</dbReference>
<evidence type="ECO:0000256" key="5">
    <source>
        <dbReference type="SAM" id="Phobius"/>
    </source>
</evidence>
<accession>A0A395HAD3</accession>
<sequence length="974" mass="106299">MGQLFNTRTKRSWIVLVLYILPVLLGLVEITCGLPDAYQDLYHVERHHTSKGAVSISRSGLDPSSDLELRDAEQMVDQAHAIMAVMNRKRLEDTHTREHDLDEEILNARQIVLTKYQDDENHAKASRKYQLGDSIDGYRYGVPARVAEAARIVAEASPLPLPSDYGVNIAQISNRYRGSSADTKAPLHKYQAPDTGRSSPAEAGVPQTADAQSSTDFWMTTIEQRGSSPFAPAGYKVWRNIKDYGARGDGVTDDTAAINKAISDGGRCGQGCGSSTIYPAFVYFPSGTYLVSSPIIQYYNTEFYGNPFDYPTILAASSFVGLGVITSDVYVGDKEQWYLNTNNFLRSIRNFKMDITRTDPNAYVCAIHWQVAQATSLENIIFYMMQDGKTTQQGIYMENGSGGFLTNLTFVGGNFGAYLGNQQFTTSRLTFLNCKTAVQIHWDWAWTMQDLVINNCTDGIVIMGGTGGSGSTGQGVGSLIVLDTVISSTKTGIVTSLLAQNVTSFLIQNSAFVSVGTAVLDRSKSQTLMEGGSLVRVESWGFGRVSSMSTSAFYNGATVPAMTRSSALTTNHGQVVHNFFQRRRPAYTDIPASQIIDVKAAGAVGDGRTDDTGVLNNILQRAVSTSSLVYFPFGVYLIRDTLHIPVGSRIIGQAWSQIMATGPNFQDETHPRVAVRVGNPGETGVAEIQSMLFTVSGPTAGAVLMEWNVHQSTQGSAGLWDSHFRVGGAIGSDLQLKDCPKNTGRVNAQCRAASLLLHLTVQSSAYLENVWAWTADHDLDANVKDDQIDIYAARGVLIESRGPTWMYGTTSEHCVLYQYQISGAKDLYMAMIQTESPYFQPVPKAPSPFRTGHFVNDPTFSDCPSDSITCALSWAVRILDSTSIYIMGAGLYSWFSNYVQDCLKTENCQQRAVEVARSTDTWIYNLATKGTVEMISPAREAPTYAANNVNGFLSSILAWIRVGNGTGTVMELGG</sequence>
<dbReference type="Proteomes" id="UP000249402">
    <property type="component" value="Unassembled WGS sequence"/>
</dbReference>
<dbReference type="PANTHER" id="PTHR33928">
    <property type="entry name" value="POLYGALACTURONASE QRT3"/>
    <property type="match status" value="1"/>
</dbReference>
<feature type="region of interest" description="Disordered" evidence="4">
    <location>
        <begin position="178"/>
        <end position="212"/>
    </location>
</feature>
<dbReference type="RefSeq" id="XP_025578876.1">
    <property type="nucleotide sequence ID" value="XM_025723424.1"/>
</dbReference>
<dbReference type="Gene3D" id="2.160.20.10">
    <property type="entry name" value="Single-stranded right-handed beta-helix, Pectin lyase-like"/>
    <property type="match status" value="2"/>
</dbReference>
<comment type="subcellular location">
    <subcellularLocation>
        <location evidence="1">Secreted</location>
    </subcellularLocation>
</comment>
<keyword evidence="5" id="KW-1133">Transmembrane helix</keyword>
<dbReference type="AlphaFoldDB" id="A0A395HAD3"/>
<evidence type="ECO:0000256" key="3">
    <source>
        <dbReference type="ARBA" id="ARBA00022729"/>
    </source>
</evidence>
<keyword evidence="2" id="KW-0964">Secreted</keyword>
<keyword evidence="5" id="KW-0472">Membrane</keyword>
<dbReference type="VEuPathDB" id="FungiDB:BO80DRAFT_482911"/>
<dbReference type="InterPro" id="IPR012334">
    <property type="entry name" value="Pectin_lyas_fold"/>
</dbReference>
<evidence type="ECO:0000259" key="6">
    <source>
        <dbReference type="Pfam" id="PF12708"/>
    </source>
</evidence>
<dbReference type="InterPro" id="IPR024535">
    <property type="entry name" value="RHGA/B-epi-like_pectate_lyase"/>
</dbReference>
<dbReference type="STRING" id="1448316.A0A395HAD3"/>
<dbReference type="GO" id="GO:0016829">
    <property type="term" value="F:lyase activity"/>
    <property type="evidence" value="ECO:0007669"/>
    <property type="project" value="UniProtKB-KW"/>
</dbReference>
<proteinExistence type="predicted"/>
<dbReference type="GO" id="GO:0005576">
    <property type="term" value="C:extracellular region"/>
    <property type="evidence" value="ECO:0007669"/>
    <property type="project" value="UniProtKB-SubCell"/>
</dbReference>
<dbReference type="SUPFAM" id="SSF51126">
    <property type="entry name" value="Pectin lyase-like"/>
    <property type="match status" value="2"/>
</dbReference>
<keyword evidence="8" id="KW-1185">Reference proteome</keyword>
<feature type="domain" description="Rhamnogalacturonase A/B/Epimerase-like pectate lyase" evidence="6">
    <location>
        <begin position="596"/>
        <end position="667"/>
    </location>
</feature>
<dbReference type="OrthoDB" id="1046782at2759"/>
<keyword evidence="5" id="KW-0812">Transmembrane</keyword>
<dbReference type="EMBL" id="KZ824423">
    <property type="protein sequence ID" value="RAL04549.1"/>
    <property type="molecule type" value="Genomic_DNA"/>
</dbReference>
<dbReference type="GO" id="GO:0004650">
    <property type="term" value="F:polygalacturonase activity"/>
    <property type="evidence" value="ECO:0007669"/>
    <property type="project" value="InterPro"/>
</dbReference>
<dbReference type="GeneID" id="37228289"/>
<evidence type="ECO:0000256" key="4">
    <source>
        <dbReference type="SAM" id="MobiDB-lite"/>
    </source>
</evidence>
<evidence type="ECO:0000256" key="2">
    <source>
        <dbReference type="ARBA" id="ARBA00022525"/>
    </source>
</evidence>
<feature type="transmembrane region" description="Helical" evidence="5">
    <location>
        <begin position="12"/>
        <end position="30"/>
    </location>
</feature>